<comment type="caution">
    <text evidence="6">The sequence shown here is derived from an EMBL/GenBank/DDBJ whole genome shotgun (WGS) entry which is preliminary data.</text>
</comment>
<evidence type="ECO:0000256" key="4">
    <source>
        <dbReference type="ARBA" id="ARBA00023172"/>
    </source>
</evidence>
<dbReference type="PROSITE" id="PS51898">
    <property type="entry name" value="TYR_RECOMBINASE"/>
    <property type="match status" value="1"/>
</dbReference>
<dbReference type="InterPro" id="IPR053876">
    <property type="entry name" value="Phage_int_M"/>
</dbReference>
<comment type="similarity">
    <text evidence="1">Belongs to the 'phage' integrase family.</text>
</comment>
<keyword evidence="3" id="KW-0238">DNA-binding</keyword>
<dbReference type="InterPro" id="IPR011010">
    <property type="entry name" value="DNA_brk_join_enz"/>
</dbReference>
<sequence>MTVKLLFERWESLELKGRKDKGVEVRRTFVKDIFPTIGEVAAEEVKRSMIAACLDKVVERGSPIIARNLLGDLRQMFGFAIKHEYVENDPTSHLKRDDFGKKIERDRVLDDAEIKLLDKLFPDAQLHETTIAACWIMLATCCRVGEVIQARWEHIDLQAGTWRIPPDNAKNGKEHTVYLSSFAKDHFKTLKRLVEESAKDKNGKQIAEVSPWVLHASHKPGHFCLKSISKQIGDRQRGDKQPMKNWSKATKSLELPRGKWTPHDLRRTGATLTGSLGVRPDIIEKCLNHVEQNRLVRIYQRQTIVAEQAEAWRLLGERLELLTSENRMLSSFTQSQLKRHRQTIQECVVYLDELKSGAEFIPLHGNAAK</sequence>
<dbReference type="Gene3D" id="1.10.443.10">
    <property type="entry name" value="Intergrase catalytic core"/>
    <property type="match status" value="1"/>
</dbReference>
<evidence type="ECO:0000256" key="1">
    <source>
        <dbReference type="ARBA" id="ARBA00008857"/>
    </source>
</evidence>
<dbReference type="GO" id="GO:0003677">
    <property type="term" value="F:DNA binding"/>
    <property type="evidence" value="ECO:0007669"/>
    <property type="project" value="UniProtKB-KW"/>
</dbReference>
<dbReference type="GO" id="GO:0015074">
    <property type="term" value="P:DNA integration"/>
    <property type="evidence" value="ECO:0007669"/>
    <property type="project" value="UniProtKB-KW"/>
</dbReference>
<dbReference type="AlphaFoldDB" id="A0A935K0J7"/>
<evidence type="ECO:0000256" key="2">
    <source>
        <dbReference type="ARBA" id="ARBA00022908"/>
    </source>
</evidence>
<evidence type="ECO:0000256" key="3">
    <source>
        <dbReference type="ARBA" id="ARBA00023125"/>
    </source>
</evidence>
<dbReference type="InterPro" id="IPR050808">
    <property type="entry name" value="Phage_Integrase"/>
</dbReference>
<dbReference type="Pfam" id="PF00589">
    <property type="entry name" value="Phage_integrase"/>
    <property type="match status" value="1"/>
</dbReference>
<keyword evidence="4" id="KW-0233">DNA recombination</keyword>
<dbReference type="Pfam" id="PF22022">
    <property type="entry name" value="Phage_int_M"/>
    <property type="match status" value="1"/>
</dbReference>
<evidence type="ECO:0000313" key="7">
    <source>
        <dbReference type="Proteomes" id="UP000739411"/>
    </source>
</evidence>
<protein>
    <submittedName>
        <fullName evidence="6">Site-specific integrase</fullName>
    </submittedName>
</protein>
<organism evidence="6 7">
    <name type="scientific">Candidatus Dechloromonas phosphorivorans</name>
    <dbReference type="NCBI Taxonomy" id="2899244"/>
    <lineage>
        <taxon>Bacteria</taxon>
        <taxon>Pseudomonadati</taxon>
        <taxon>Pseudomonadota</taxon>
        <taxon>Betaproteobacteria</taxon>
        <taxon>Rhodocyclales</taxon>
        <taxon>Azonexaceae</taxon>
        <taxon>Dechloromonas</taxon>
    </lineage>
</organism>
<name>A0A935K0J7_9RHOO</name>
<dbReference type="PANTHER" id="PTHR30629">
    <property type="entry name" value="PROPHAGE INTEGRASE"/>
    <property type="match status" value="1"/>
</dbReference>
<dbReference type="CDD" id="cd00801">
    <property type="entry name" value="INT_P4_C"/>
    <property type="match status" value="1"/>
</dbReference>
<dbReference type="Gene3D" id="1.10.150.130">
    <property type="match status" value="1"/>
</dbReference>
<evidence type="ECO:0000313" key="6">
    <source>
        <dbReference type="EMBL" id="MBK7414314.1"/>
    </source>
</evidence>
<dbReference type="InterPro" id="IPR013762">
    <property type="entry name" value="Integrase-like_cat_sf"/>
</dbReference>
<accession>A0A935K0J7</accession>
<dbReference type="InterPro" id="IPR010998">
    <property type="entry name" value="Integrase_recombinase_N"/>
</dbReference>
<evidence type="ECO:0000259" key="5">
    <source>
        <dbReference type="PROSITE" id="PS51898"/>
    </source>
</evidence>
<dbReference type="InterPro" id="IPR002104">
    <property type="entry name" value="Integrase_catalytic"/>
</dbReference>
<keyword evidence="2" id="KW-0229">DNA integration</keyword>
<dbReference type="SUPFAM" id="SSF56349">
    <property type="entry name" value="DNA breaking-rejoining enzymes"/>
    <property type="match status" value="1"/>
</dbReference>
<dbReference type="EMBL" id="JADJMS010000008">
    <property type="protein sequence ID" value="MBK7414314.1"/>
    <property type="molecule type" value="Genomic_DNA"/>
</dbReference>
<dbReference type="GO" id="GO:0006310">
    <property type="term" value="P:DNA recombination"/>
    <property type="evidence" value="ECO:0007669"/>
    <property type="project" value="UniProtKB-KW"/>
</dbReference>
<feature type="domain" description="Tyr recombinase" evidence="5">
    <location>
        <begin position="103"/>
        <end position="313"/>
    </location>
</feature>
<proteinExistence type="inferred from homology"/>
<dbReference type="Proteomes" id="UP000739411">
    <property type="component" value="Unassembled WGS sequence"/>
</dbReference>
<reference evidence="6 7" key="1">
    <citation type="submission" date="2020-10" db="EMBL/GenBank/DDBJ databases">
        <title>Connecting structure to function with the recovery of over 1000 high-quality activated sludge metagenome-assembled genomes encoding full-length rRNA genes using long-read sequencing.</title>
        <authorList>
            <person name="Singleton C.M."/>
            <person name="Petriglieri F."/>
            <person name="Kristensen J.M."/>
            <person name="Kirkegaard R.H."/>
            <person name="Michaelsen T.Y."/>
            <person name="Andersen M.H."/>
            <person name="Karst S.M."/>
            <person name="Dueholm M.S."/>
            <person name="Nielsen P.H."/>
            <person name="Albertsen M."/>
        </authorList>
    </citation>
    <scope>NUCLEOTIDE SEQUENCE [LARGE SCALE GENOMIC DNA]</scope>
    <source>
        <strain evidence="6">EsbW_18-Q3-R4-48_BATAC.463</strain>
    </source>
</reference>
<gene>
    <name evidence="6" type="ORF">IPJ38_03530</name>
</gene>
<dbReference type="PANTHER" id="PTHR30629:SF2">
    <property type="entry name" value="PROPHAGE INTEGRASE INTS-RELATED"/>
    <property type="match status" value="1"/>
</dbReference>